<dbReference type="AlphaFoldDB" id="A0AAX2H6L0"/>
<proteinExistence type="predicted"/>
<gene>
    <name evidence="1" type="ORF">PLUA15_220077</name>
</gene>
<dbReference type="EMBL" id="OBKZ01000015">
    <property type="protein sequence ID" value="SOB51984.1"/>
    <property type="molecule type" value="Genomic_DNA"/>
</dbReference>
<sequence>MIVATGSHHAVENGHHSRFSDCHVQAPATASGGVKTVLSAMQAFAPPPFSYG</sequence>
<accession>A0AAX2H6L0</accession>
<organism evidence="1 2">
    <name type="scientific">Pseudomonas lundensis</name>
    <dbReference type="NCBI Taxonomy" id="86185"/>
    <lineage>
        <taxon>Bacteria</taxon>
        <taxon>Pseudomonadati</taxon>
        <taxon>Pseudomonadota</taxon>
        <taxon>Gammaproteobacteria</taxon>
        <taxon>Pseudomonadales</taxon>
        <taxon>Pseudomonadaceae</taxon>
        <taxon>Pseudomonas</taxon>
    </lineage>
</organism>
<comment type="caution">
    <text evidence="1">The sequence shown here is derived from an EMBL/GenBank/DDBJ whole genome shotgun (WGS) entry which is preliminary data.</text>
</comment>
<dbReference type="Proteomes" id="UP000219564">
    <property type="component" value="Unassembled WGS sequence"/>
</dbReference>
<evidence type="ECO:0000313" key="1">
    <source>
        <dbReference type="EMBL" id="SOB51984.1"/>
    </source>
</evidence>
<protein>
    <recommendedName>
        <fullName evidence="3">Diguanylate cyclase</fullName>
    </recommendedName>
</protein>
<reference evidence="1 2" key="1">
    <citation type="submission" date="2017-08" db="EMBL/GenBank/DDBJ databases">
        <authorList>
            <person name="Chaillou S."/>
        </authorList>
    </citation>
    <scope>NUCLEOTIDE SEQUENCE [LARGE SCALE GENOMIC DNA]</scope>
    <source>
        <strain evidence="1 2">MFPA15A1205</strain>
    </source>
</reference>
<evidence type="ECO:0000313" key="2">
    <source>
        <dbReference type="Proteomes" id="UP000219564"/>
    </source>
</evidence>
<evidence type="ECO:0008006" key="3">
    <source>
        <dbReference type="Google" id="ProtNLM"/>
    </source>
</evidence>
<name>A0AAX2H6L0_9PSED</name>